<evidence type="ECO:0000256" key="1">
    <source>
        <dbReference type="SAM" id="Phobius"/>
    </source>
</evidence>
<evidence type="ECO:0000313" key="3">
    <source>
        <dbReference type="Proteomes" id="UP001339883"/>
    </source>
</evidence>
<sequence length="100" mass="10909">MIHSTTLIAILLIAATTYLTRILGYVVLKNRTLTPRQKKVLDIVPGCVLISVIAPYFVSSHISDMLAIIITVFAATRFSLLPTVVISMVSTALLRLILVS</sequence>
<keyword evidence="1" id="KW-1133">Transmembrane helix</keyword>
<feature type="transmembrane region" description="Helical" evidence="1">
    <location>
        <begin position="6"/>
        <end position="28"/>
    </location>
</feature>
<dbReference type="RefSeq" id="WP_325774798.1">
    <property type="nucleotide sequence ID" value="NZ_VTDN01000003.1"/>
</dbReference>
<dbReference type="InterPro" id="IPR008407">
    <property type="entry name" value="Brnchd-chn_aa_trnsp_AzlD"/>
</dbReference>
<keyword evidence="3" id="KW-1185">Reference proteome</keyword>
<accession>A0ABU6DRZ6</accession>
<protein>
    <submittedName>
        <fullName evidence="2">AzlD family protein</fullName>
    </submittedName>
</protein>
<dbReference type="Proteomes" id="UP001339883">
    <property type="component" value="Unassembled WGS sequence"/>
</dbReference>
<feature type="transmembrane region" description="Helical" evidence="1">
    <location>
        <begin position="40"/>
        <end position="59"/>
    </location>
</feature>
<feature type="transmembrane region" description="Helical" evidence="1">
    <location>
        <begin position="65"/>
        <end position="98"/>
    </location>
</feature>
<dbReference type="Pfam" id="PF05437">
    <property type="entry name" value="AzlD"/>
    <property type="match status" value="1"/>
</dbReference>
<proteinExistence type="predicted"/>
<name>A0ABU6DRZ6_9GAMM</name>
<organism evidence="2 3">
    <name type="scientific">Acinetobacter pollinis</name>
    <dbReference type="NCBI Taxonomy" id="2605270"/>
    <lineage>
        <taxon>Bacteria</taxon>
        <taxon>Pseudomonadati</taxon>
        <taxon>Pseudomonadota</taxon>
        <taxon>Gammaproteobacteria</taxon>
        <taxon>Moraxellales</taxon>
        <taxon>Moraxellaceae</taxon>
        <taxon>Acinetobacter</taxon>
    </lineage>
</organism>
<gene>
    <name evidence="2" type="ORF">I2F25_04025</name>
</gene>
<keyword evidence="1" id="KW-0812">Transmembrane</keyword>
<keyword evidence="1" id="KW-0472">Membrane</keyword>
<comment type="caution">
    <text evidence="2">The sequence shown here is derived from an EMBL/GenBank/DDBJ whole genome shotgun (WGS) entry which is preliminary data.</text>
</comment>
<dbReference type="EMBL" id="VTDN01000003">
    <property type="protein sequence ID" value="MEB5476226.1"/>
    <property type="molecule type" value="Genomic_DNA"/>
</dbReference>
<evidence type="ECO:0000313" key="2">
    <source>
        <dbReference type="EMBL" id="MEB5476226.1"/>
    </source>
</evidence>
<reference evidence="2 3" key="1">
    <citation type="submission" date="2019-08" db="EMBL/GenBank/DDBJ databases">
        <title>Five species of Acinetobacter isolated from floral nectar and animal pollinators.</title>
        <authorList>
            <person name="Hendry T.A."/>
        </authorList>
    </citation>
    <scope>NUCLEOTIDE SEQUENCE [LARGE SCALE GENOMIC DNA]</scope>
    <source>
        <strain evidence="2 3">MD18.27</strain>
    </source>
</reference>